<sequence length="664" mass="71170">MPCFGAPPPPLLPHTHRFDPAPPPSALPCPPPPAQPSEKAKGEKGGRAAPAFLRTTTIPEKMELFCELLLTAAVTLIAAFLLATLFAANDPPRRADRAAAAIAEEVLEEERIIEVDEVRRGEGRAVAAPAEAEGWVEVEKAPAVAVKEVQELECLPEEEVPVKAAREVRLGARVGELEEGGDGVKRRDLTPAAAVTAVGAEASPQASGADEAVPREVIGVAGLEEGSVQDVEVKQHDLGAEVAPIEVFEAGSKKQGVEVAEASPHVVEVAEVFPLETEAVEVKQHHLLAEVTPTEDVLDAGLAGKSVQPIQARPDELDSETAPEDIETEAVQVKEHHLVAEVTPAEDVLDAGLAGKSVQPIQARSDELESETAPEVILDVALEKKEEQVVEVKERELPAEAAVQSVLDVPLAEKEELKDHHPIEEAVNVHEEVQSKEEAKCQFKKKEEAKCEDPVDQQEELVPKEEPVARKTDDVNVSHEGSSSDKVVTELPVGAVTLPGLPEGHTESDMDFEEWEGIERSEVEKRFGAAAAFASSGAGAAALSKLDSDVQLQLQGLLKVAIDGPCYDSTQPLTLRPSSRAKWVAWQKLGNMHPEIAMEKYMNLLSETIPGWMGNETSDTKKHDLTMTATSVQRSNQGNEDSTSIDEGTTPNPEKGQSSDVPAE</sequence>
<evidence type="ECO:0000256" key="3">
    <source>
        <dbReference type="SAM" id="MobiDB-lite"/>
    </source>
</evidence>
<evidence type="ECO:0000259" key="5">
    <source>
        <dbReference type="PROSITE" id="PS51228"/>
    </source>
</evidence>
<evidence type="ECO:0000313" key="6">
    <source>
        <dbReference type="EMBL" id="RLN42621.1"/>
    </source>
</evidence>
<dbReference type="OrthoDB" id="71307at2759"/>
<feature type="compositionally biased region" description="Pro residues" evidence="3">
    <location>
        <begin position="20"/>
        <end position="35"/>
    </location>
</feature>
<feature type="region of interest" description="Disordered" evidence="3">
    <location>
        <begin position="1"/>
        <end position="48"/>
    </location>
</feature>
<organism evidence="6 7">
    <name type="scientific">Panicum miliaceum</name>
    <name type="common">Proso millet</name>
    <name type="synonym">Broomcorn millet</name>
    <dbReference type="NCBI Taxonomy" id="4540"/>
    <lineage>
        <taxon>Eukaryota</taxon>
        <taxon>Viridiplantae</taxon>
        <taxon>Streptophyta</taxon>
        <taxon>Embryophyta</taxon>
        <taxon>Tracheophyta</taxon>
        <taxon>Spermatophyta</taxon>
        <taxon>Magnoliopsida</taxon>
        <taxon>Liliopsida</taxon>
        <taxon>Poales</taxon>
        <taxon>Poaceae</taxon>
        <taxon>PACMAD clade</taxon>
        <taxon>Panicoideae</taxon>
        <taxon>Panicodae</taxon>
        <taxon>Paniceae</taxon>
        <taxon>Panicinae</taxon>
        <taxon>Panicum</taxon>
        <taxon>Panicum sect. Panicum</taxon>
    </lineage>
</organism>
<dbReference type="PROSITE" id="PS51228">
    <property type="entry name" value="ACB_2"/>
    <property type="match status" value="1"/>
</dbReference>
<evidence type="ECO:0000256" key="4">
    <source>
        <dbReference type="SAM" id="Phobius"/>
    </source>
</evidence>
<accession>A0A3L6TSY0</accession>
<dbReference type="Proteomes" id="UP000275267">
    <property type="component" value="Unassembled WGS sequence"/>
</dbReference>
<keyword evidence="4" id="KW-0812">Transmembrane</keyword>
<feature type="compositionally biased region" description="Pro residues" evidence="3">
    <location>
        <begin position="1"/>
        <end position="12"/>
    </location>
</feature>
<dbReference type="GO" id="GO:0006631">
    <property type="term" value="P:fatty acid metabolic process"/>
    <property type="evidence" value="ECO:0007669"/>
    <property type="project" value="TreeGrafter"/>
</dbReference>
<dbReference type="PANTHER" id="PTHR23310:SF105">
    <property type="entry name" value="ACYL-COA-BINDING DOMAIN-CONTAINING PROTEIN 5"/>
    <property type="match status" value="1"/>
</dbReference>
<dbReference type="PANTHER" id="PTHR23310">
    <property type="entry name" value="ACYL-COA-BINDING PROTEIN, ACBP"/>
    <property type="match status" value="1"/>
</dbReference>
<evidence type="ECO:0000256" key="2">
    <source>
        <dbReference type="ARBA" id="ARBA00023121"/>
    </source>
</evidence>
<feature type="domain" description="ACB" evidence="5">
    <location>
        <begin position="523"/>
        <end position="614"/>
    </location>
</feature>
<keyword evidence="4" id="KW-0472">Membrane</keyword>
<dbReference type="AlphaFoldDB" id="A0A3L6TSY0"/>
<dbReference type="InterPro" id="IPR035984">
    <property type="entry name" value="Acyl-CoA-binding_sf"/>
</dbReference>
<dbReference type="STRING" id="4540.A0A3L6TSY0"/>
<feature type="compositionally biased region" description="Polar residues" evidence="3">
    <location>
        <begin position="627"/>
        <end position="664"/>
    </location>
</feature>
<dbReference type="Pfam" id="PF00887">
    <property type="entry name" value="ACBP"/>
    <property type="match status" value="1"/>
</dbReference>
<proteinExistence type="inferred from homology"/>
<comment type="caution">
    <text evidence="6">The sequence shown here is derived from an EMBL/GenBank/DDBJ whole genome shotgun (WGS) entry which is preliminary data.</text>
</comment>
<feature type="transmembrane region" description="Helical" evidence="4">
    <location>
        <begin position="64"/>
        <end position="88"/>
    </location>
</feature>
<keyword evidence="7" id="KW-1185">Reference proteome</keyword>
<dbReference type="SUPFAM" id="SSF47027">
    <property type="entry name" value="Acyl-CoA binding protein"/>
    <property type="match status" value="1"/>
</dbReference>
<name>A0A3L6TSY0_PANMI</name>
<dbReference type="InterPro" id="IPR014352">
    <property type="entry name" value="FERM/acyl-CoA-bd_prot_sf"/>
</dbReference>
<evidence type="ECO:0000313" key="7">
    <source>
        <dbReference type="Proteomes" id="UP000275267"/>
    </source>
</evidence>
<comment type="similarity">
    <text evidence="1">Belongs to the ACBP family.</text>
</comment>
<keyword evidence="4" id="KW-1133">Transmembrane helix</keyword>
<reference evidence="7" key="1">
    <citation type="journal article" date="2019" name="Nat. Commun.">
        <title>The genome of broomcorn millet.</title>
        <authorList>
            <person name="Zou C."/>
            <person name="Miki D."/>
            <person name="Li D."/>
            <person name="Tang Q."/>
            <person name="Xiao L."/>
            <person name="Rajput S."/>
            <person name="Deng P."/>
            <person name="Jia W."/>
            <person name="Huang R."/>
            <person name="Zhang M."/>
            <person name="Sun Y."/>
            <person name="Hu J."/>
            <person name="Fu X."/>
            <person name="Schnable P.S."/>
            <person name="Li F."/>
            <person name="Zhang H."/>
            <person name="Feng B."/>
            <person name="Zhu X."/>
            <person name="Liu R."/>
            <person name="Schnable J.C."/>
            <person name="Zhu J.-K."/>
            <person name="Zhang H."/>
        </authorList>
    </citation>
    <scope>NUCLEOTIDE SEQUENCE [LARGE SCALE GENOMIC DNA]</scope>
</reference>
<dbReference type="Gene3D" id="1.20.80.10">
    <property type="match status" value="1"/>
</dbReference>
<evidence type="ECO:0000256" key="1">
    <source>
        <dbReference type="ARBA" id="ARBA00005567"/>
    </source>
</evidence>
<dbReference type="InterPro" id="IPR000582">
    <property type="entry name" value="Acyl-CoA-binding_protein"/>
</dbReference>
<gene>
    <name evidence="6" type="ORF">C2845_PM01G08970</name>
</gene>
<protein>
    <recommendedName>
        <fullName evidence="5">ACB domain-containing protein</fullName>
    </recommendedName>
</protein>
<feature type="region of interest" description="Disordered" evidence="3">
    <location>
        <begin position="626"/>
        <end position="664"/>
    </location>
</feature>
<keyword evidence="2" id="KW-0446">Lipid-binding</keyword>
<dbReference type="GO" id="GO:0000062">
    <property type="term" value="F:fatty-acyl-CoA binding"/>
    <property type="evidence" value="ECO:0007669"/>
    <property type="project" value="InterPro"/>
</dbReference>
<dbReference type="EMBL" id="PQIB02000001">
    <property type="protein sequence ID" value="RLN42621.1"/>
    <property type="molecule type" value="Genomic_DNA"/>
</dbReference>